<evidence type="ECO:0000313" key="5">
    <source>
        <dbReference type="EMBL" id="EDM81555.1"/>
    </source>
</evidence>
<feature type="compositionally biased region" description="Basic and acidic residues" evidence="3">
    <location>
        <begin position="31"/>
        <end position="43"/>
    </location>
</feature>
<keyword evidence="1" id="KW-0489">Methyltransferase</keyword>
<dbReference type="CDD" id="cd02440">
    <property type="entry name" value="AdoMet_MTases"/>
    <property type="match status" value="1"/>
</dbReference>
<feature type="domain" description="Methyltransferase" evidence="4">
    <location>
        <begin position="64"/>
        <end position="153"/>
    </location>
</feature>
<gene>
    <name evidence="5" type="ORF">PPSIR1_21599</name>
</gene>
<evidence type="ECO:0000313" key="6">
    <source>
        <dbReference type="Proteomes" id="UP000005801"/>
    </source>
</evidence>
<evidence type="ECO:0000256" key="3">
    <source>
        <dbReference type="SAM" id="MobiDB-lite"/>
    </source>
</evidence>
<evidence type="ECO:0000256" key="1">
    <source>
        <dbReference type="ARBA" id="ARBA00022603"/>
    </source>
</evidence>
<sequence>MTQLQPPRPLARLTPEELSDAARSTVSHYQQRAEDFREGTKDHDVSQNVDALLRHLPGPAPQRILDLGCGPGRDLATFRARGHDPVGLDGAAAFVTMARAATGCEVWHQDFLALDLPAERFDGIFANAVLFHVPTQELGRVLGDLRRALVTGGVLFCSNPRGPDVEGQQGLRYGSYLTLKTWSMFAMAAGFERIEHYYRPTGRRREDQPWLATVWRAR</sequence>
<dbReference type="OrthoDB" id="9804312at2"/>
<dbReference type="SUPFAM" id="SSF53335">
    <property type="entry name" value="S-adenosyl-L-methionine-dependent methyltransferases"/>
    <property type="match status" value="1"/>
</dbReference>
<dbReference type="GO" id="GO:0032259">
    <property type="term" value="P:methylation"/>
    <property type="evidence" value="ECO:0007669"/>
    <property type="project" value="UniProtKB-KW"/>
</dbReference>
<dbReference type="PANTHER" id="PTHR43861">
    <property type="entry name" value="TRANS-ACONITATE 2-METHYLTRANSFERASE-RELATED"/>
    <property type="match status" value="1"/>
</dbReference>
<dbReference type="EMBL" id="ABCS01000002">
    <property type="protein sequence ID" value="EDM81555.1"/>
    <property type="molecule type" value="Genomic_DNA"/>
</dbReference>
<dbReference type="Proteomes" id="UP000005801">
    <property type="component" value="Unassembled WGS sequence"/>
</dbReference>
<name>A6FXG7_9BACT</name>
<proteinExistence type="predicted"/>
<dbReference type="eggNOG" id="COG2226">
    <property type="taxonomic scope" value="Bacteria"/>
</dbReference>
<dbReference type="PANTHER" id="PTHR43861:SF1">
    <property type="entry name" value="TRANS-ACONITATE 2-METHYLTRANSFERASE"/>
    <property type="match status" value="1"/>
</dbReference>
<dbReference type="AlphaFoldDB" id="A6FXG7"/>
<comment type="caution">
    <text evidence="5">The sequence shown here is derived from an EMBL/GenBank/DDBJ whole genome shotgun (WGS) entry which is preliminary data.</text>
</comment>
<reference evidence="5 6" key="1">
    <citation type="submission" date="2007-06" db="EMBL/GenBank/DDBJ databases">
        <authorList>
            <person name="Shimkets L."/>
            <person name="Ferriera S."/>
            <person name="Johnson J."/>
            <person name="Kravitz S."/>
            <person name="Beeson K."/>
            <person name="Sutton G."/>
            <person name="Rogers Y.-H."/>
            <person name="Friedman R."/>
            <person name="Frazier M."/>
            <person name="Venter J.C."/>
        </authorList>
    </citation>
    <scope>NUCLEOTIDE SEQUENCE [LARGE SCALE GENOMIC DNA]</scope>
    <source>
        <strain evidence="5 6">SIR-1</strain>
    </source>
</reference>
<dbReference type="STRING" id="391625.PPSIR1_21599"/>
<feature type="region of interest" description="Disordered" evidence="3">
    <location>
        <begin position="17"/>
        <end position="43"/>
    </location>
</feature>
<protein>
    <recommendedName>
        <fullName evidence="4">Methyltransferase domain-containing protein</fullName>
    </recommendedName>
</protein>
<evidence type="ECO:0000259" key="4">
    <source>
        <dbReference type="Pfam" id="PF13649"/>
    </source>
</evidence>
<keyword evidence="2" id="KW-0808">Transferase</keyword>
<dbReference type="InterPro" id="IPR041698">
    <property type="entry name" value="Methyltransf_25"/>
</dbReference>
<organism evidence="5 6">
    <name type="scientific">Plesiocystis pacifica SIR-1</name>
    <dbReference type="NCBI Taxonomy" id="391625"/>
    <lineage>
        <taxon>Bacteria</taxon>
        <taxon>Pseudomonadati</taxon>
        <taxon>Myxococcota</taxon>
        <taxon>Polyangia</taxon>
        <taxon>Nannocystales</taxon>
        <taxon>Nannocystaceae</taxon>
        <taxon>Plesiocystis</taxon>
    </lineage>
</organism>
<dbReference type="RefSeq" id="WP_006969166.1">
    <property type="nucleotide sequence ID" value="NZ_ABCS01000002.1"/>
</dbReference>
<dbReference type="GO" id="GO:0008168">
    <property type="term" value="F:methyltransferase activity"/>
    <property type="evidence" value="ECO:0007669"/>
    <property type="project" value="UniProtKB-KW"/>
</dbReference>
<dbReference type="InterPro" id="IPR029063">
    <property type="entry name" value="SAM-dependent_MTases_sf"/>
</dbReference>
<keyword evidence="6" id="KW-1185">Reference proteome</keyword>
<dbReference type="Pfam" id="PF13649">
    <property type="entry name" value="Methyltransf_25"/>
    <property type="match status" value="1"/>
</dbReference>
<accession>A6FXG7</accession>
<evidence type="ECO:0000256" key="2">
    <source>
        <dbReference type="ARBA" id="ARBA00022679"/>
    </source>
</evidence>
<dbReference type="Gene3D" id="3.40.50.150">
    <property type="entry name" value="Vaccinia Virus protein VP39"/>
    <property type="match status" value="1"/>
</dbReference>